<reference key="2">
    <citation type="submission" date="2011-10" db="EMBL/GenBank/DDBJ databases">
        <title>The genome and transcriptome sequence of Clonorchis sinensis provide insights into the carcinogenic liver fluke.</title>
        <authorList>
            <person name="Wang X."/>
            <person name="Huang Y."/>
            <person name="Chen W."/>
            <person name="Liu H."/>
            <person name="Guo L."/>
            <person name="Chen Y."/>
            <person name="Luo F."/>
            <person name="Zhou W."/>
            <person name="Sun J."/>
            <person name="Mao Q."/>
            <person name="Liang P."/>
            <person name="Zhou C."/>
            <person name="Tian Y."/>
            <person name="Men J."/>
            <person name="Lv X."/>
            <person name="Huang L."/>
            <person name="Zhou J."/>
            <person name="Hu Y."/>
            <person name="Li R."/>
            <person name="Zhang F."/>
            <person name="Lei H."/>
            <person name="Li X."/>
            <person name="Hu X."/>
            <person name="Liang C."/>
            <person name="Xu J."/>
            <person name="Wu Z."/>
            <person name="Yu X."/>
        </authorList>
    </citation>
    <scope>NUCLEOTIDE SEQUENCE</scope>
    <source>
        <strain>Henan</strain>
    </source>
</reference>
<evidence type="ECO:0000313" key="1">
    <source>
        <dbReference type="EMBL" id="GAA51597.1"/>
    </source>
</evidence>
<dbReference type="AlphaFoldDB" id="G7YF64"/>
<reference evidence="1" key="1">
    <citation type="journal article" date="2011" name="Genome Biol.">
        <title>The draft genome of the carcinogenic human liver fluke Clonorchis sinensis.</title>
        <authorList>
            <person name="Wang X."/>
            <person name="Chen W."/>
            <person name="Huang Y."/>
            <person name="Sun J."/>
            <person name="Men J."/>
            <person name="Liu H."/>
            <person name="Luo F."/>
            <person name="Guo L."/>
            <person name="Lv X."/>
            <person name="Deng C."/>
            <person name="Zhou C."/>
            <person name="Fan Y."/>
            <person name="Li X."/>
            <person name="Huang L."/>
            <person name="Hu Y."/>
            <person name="Liang C."/>
            <person name="Hu X."/>
            <person name="Xu J."/>
            <person name="Yu X."/>
        </authorList>
    </citation>
    <scope>NUCLEOTIDE SEQUENCE [LARGE SCALE GENOMIC DNA]</scope>
    <source>
        <strain evidence="1">Henan</strain>
    </source>
</reference>
<proteinExistence type="predicted"/>
<accession>G7YF64</accession>
<dbReference type="EMBL" id="DF143173">
    <property type="protein sequence ID" value="GAA51597.1"/>
    <property type="molecule type" value="Genomic_DNA"/>
</dbReference>
<evidence type="ECO:0000313" key="2">
    <source>
        <dbReference type="Proteomes" id="UP000008909"/>
    </source>
</evidence>
<dbReference type="Proteomes" id="UP000008909">
    <property type="component" value="Unassembled WGS sequence"/>
</dbReference>
<sequence>MYRDIRNIVATGTRGGLVQHIQLPENITNGRFSWVPALVNQPSFYVYTLLNDFVDEYTRTFLRRLNIGDIGNQLKGALEEGGVDLGKLGDALKSTANSGAWENDLKSCERGSFYSLRFSIFSGDFILSVKAIYDPLDVCRDPECIYEVAEEHVDRDRKFGTTRSCCLLLRIATTAFRTSSIELNEDLNKFPTTLFGYAHQPQLAEFESIIRTTYTHLMVECGRMYFDLGWCYLISLNKFACLVVLFKELRKCYVRVAKNSQIGTQTRVV</sequence>
<keyword evidence="2" id="KW-1185">Reference proteome</keyword>
<gene>
    <name evidence="1" type="ORF">CLF_106445</name>
</gene>
<name>G7YF64_CLOSI</name>
<protein>
    <submittedName>
        <fullName evidence="1">Uncharacterized protein</fullName>
    </submittedName>
</protein>
<organism evidence="1 2">
    <name type="scientific">Clonorchis sinensis</name>
    <name type="common">Chinese liver fluke</name>
    <dbReference type="NCBI Taxonomy" id="79923"/>
    <lineage>
        <taxon>Eukaryota</taxon>
        <taxon>Metazoa</taxon>
        <taxon>Spiralia</taxon>
        <taxon>Lophotrochozoa</taxon>
        <taxon>Platyhelminthes</taxon>
        <taxon>Trematoda</taxon>
        <taxon>Digenea</taxon>
        <taxon>Opisthorchiida</taxon>
        <taxon>Opisthorchiata</taxon>
        <taxon>Opisthorchiidae</taxon>
        <taxon>Clonorchis</taxon>
    </lineage>
</organism>